<keyword evidence="4" id="KW-1185">Reference proteome</keyword>
<feature type="domain" description="Cadherin" evidence="2">
    <location>
        <begin position="972"/>
        <end position="1082"/>
    </location>
</feature>
<dbReference type="Pfam" id="PF13585">
    <property type="entry name" value="CHU_C"/>
    <property type="match status" value="1"/>
</dbReference>
<dbReference type="PROSITE" id="PS50268">
    <property type="entry name" value="CADHERIN_2"/>
    <property type="match status" value="1"/>
</dbReference>
<evidence type="ECO:0000313" key="4">
    <source>
        <dbReference type="Proteomes" id="UP000460416"/>
    </source>
</evidence>
<dbReference type="GO" id="GO:0005509">
    <property type="term" value="F:calcium ion binding"/>
    <property type="evidence" value="ECO:0007669"/>
    <property type="project" value="InterPro"/>
</dbReference>
<comment type="caution">
    <text evidence="3">The sequence shown here is derived from an EMBL/GenBank/DDBJ whole genome shotgun (WGS) entry which is preliminary data.</text>
</comment>
<dbReference type="NCBIfam" id="TIGR04131">
    <property type="entry name" value="Bac_Flav_CTERM"/>
    <property type="match status" value="1"/>
</dbReference>
<dbReference type="EMBL" id="VJVW01000014">
    <property type="protein sequence ID" value="MUP43935.1"/>
    <property type="molecule type" value="Genomic_DNA"/>
</dbReference>
<proteinExistence type="predicted"/>
<dbReference type="Pfam" id="PF24346">
    <property type="entry name" value="DUF7507"/>
    <property type="match status" value="2"/>
</dbReference>
<dbReference type="InterPro" id="IPR055354">
    <property type="entry name" value="DUF7507"/>
</dbReference>
<dbReference type="NCBIfam" id="NF012211">
    <property type="entry name" value="tand_rpt_95"/>
    <property type="match status" value="10"/>
</dbReference>
<sequence>MKTVRVAGTEVGDVIEYDIVVTNTGNVTVTDIEITDANADAGSIAGSPIFTLAPGESATVTANQTITQAHMDAGFVSNSATATGDSPSSTNDVTDVSDNGDPTDGDDNPTTTTLDQNTAMEISKAALVSNFAEVGDLIDYTIKLKNTGNTTINSVSITDDNAENLVYQSGDIDSDNLLDVNEEWIFTASHTVTVSDFNDGFVENIAQVDGKGPLGSDLQELSNTVRTGAFKLEEDIATTEEDSDVIIDVLDNDKYDPAASLVLSNTTQPANGNVVINSDNSVTYTPNADFNGTDSFEYTATVTNFDGSTTLETTTVTVTVEPVADAVADVATTQEDEAVMIAVLDNDTYESGTDVEVTSTTQPVNGNVVINADNSVTYTPNADFNGTDSFEYTATVTNADGSTTSETTTVTITVEPVADAVADTATIPEDEAVTIDVLDNDTYEATTDVEVTSTTQPVNGNVVINADNSVTYTPNADFNGTDSFEYTATVTNTDGSTTSETTTVTITVEPVADAVADFATTQEDEAVVINVLDNDTYNAATELEVTSTSTPANGSVVINADNTVTYTPNADFNGTDSFEYTATVTNADGSTTSETTTVTITVEPVADAVADVTTTQEDEAVVIDVLDNDTYNAATDVKVTSTSTPANGSVVINEDNTVTYTPNADFNGTDSFEYIATVTNADGSTTSETTTVTVTVEPVADAVADTATTSEDEAVVINVLDNDIYNAATELEVTSTSTPANGSVVINADSTVTYTPNADFNGTDSFEYTATVTNADGSTTSETTTVTITVEPVADAVADVATTPEDEAVVVAVLDNDTYNAASDVEVTSTSTPANGSVVINADSTVTYTPNADFNGTDSFEYTATVTNSDGSTTSETTTVTISVTPVEDVAADTVSTPEDEAVTIDVLDNDTYESGTDVEVTSTTQPANGNVVINSDNTVTYTPNADFNGTDSFEYTATVTNSDGSTTSETTTVTISVTPVEDVAADTVSTPEDEAVTIDVLDNDTYESGTDVEVTSNTQPANGNIVINSDNTITYTPNADFNGTDSFEYIATVTNADGSTTSETTTVTVTVEPVADAVPDTATTLENNPVTVDVLENDTYAETTNVVVSSVTQPENGEAVLNEDNTVTYIPNSEFFGTDIFEYTATVTNADGSTTTEITTVTITVDKQPDAPTVSVVQPDCENAFGTIEIETIEGYTYSLNDGDFIEVSVFENLESGVYVIRAKDPKDYISPSTTIEIFEQPVTPEAPQFEEILQADCTEPTGTLILSFNAEVEYFIENQEGDIINDEDNDAIFEGLAPGAYKVFARSEAGCVSQPADLVIENPTADEIAASDIDWCIGDSTFDLFDAFSGEYDSTGTWKADDYAESLDGSIVDPTILGIGTFKFTYTIEGPCPSVTEVLVNINDECVVLDCSIEDIRKSISKTVTPNGDGHNDFFRVNADLACEFIYDLKIFNRWGAEVFTAKNYQNNWDGFSKNSFTSSNQLPSGTYFYILEIRNSQFEPIQGYIYLGTK</sequence>
<gene>
    <name evidence="3" type="ORF">FLP08_15245</name>
</gene>
<name>A0A7K1LSZ5_9FLAO</name>
<evidence type="ECO:0000313" key="3">
    <source>
        <dbReference type="EMBL" id="MUP43935.1"/>
    </source>
</evidence>
<reference evidence="3 4" key="1">
    <citation type="submission" date="2019-07" db="EMBL/GenBank/DDBJ databases">
        <title>Gramella aestuarii sp. nov., isolated from a tidal flat, and emended description of Gramella echinicola.</title>
        <authorList>
            <person name="Liu L."/>
        </authorList>
    </citation>
    <scope>NUCLEOTIDE SEQUENCE [LARGE SCALE GENOMIC DNA]</scope>
    <source>
        <strain evidence="3 4">BS12</strain>
    </source>
</reference>
<dbReference type="NCBIfam" id="TIGR01451">
    <property type="entry name" value="B_ant_repeat"/>
    <property type="match status" value="2"/>
</dbReference>
<dbReference type="InterPro" id="IPR047589">
    <property type="entry name" value="DUF11_rpt"/>
</dbReference>
<dbReference type="GO" id="GO:0007156">
    <property type="term" value="P:homophilic cell adhesion via plasma membrane adhesion molecules"/>
    <property type="evidence" value="ECO:0007669"/>
    <property type="project" value="InterPro"/>
</dbReference>
<dbReference type="InterPro" id="IPR002126">
    <property type="entry name" value="Cadherin-like_dom"/>
</dbReference>
<dbReference type="InterPro" id="IPR026341">
    <property type="entry name" value="T9SS_type_B"/>
</dbReference>
<dbReference type="Proteomes" id="UP000460416">
    <property type="component" value="Unassembled WGS sequence"/>
</dbReference>
<feature type="region of interest" description="Disordered" evidence="1">
    <location>
        <begin position="77"/>
        <end position="114"/>
    </location>
</feature>
<organism evidence="3 4">
    <name type="scientific">Christiangramia aestuarii</name>
    <dbReference type="NCBI Taxonomy" id="1028746"/>
    <lineage>
        <taxon>Bacteria</taxon>
        <taxon>Pseudomonadati</taxon>
        <taxon>Bacteroidota</taxon>
        <taxon>Flavobacteriia</taxon>
        <taxon>Flavobacteriales</taxon>
        <taxon>Flavobacteriaceae</taxon>
        <taxon>Christiangramia</taxon>
    </lineage>
</organism>
<dbReference type="Gene3D" id="2.60.40.2810">
    <property type="match status" value="4"/>
</dbReference>
<evidence type="ECO:0000256" key="1">
    <source>
        <dbReference type="SAM" id="MobiDB-lite"/>
    </source>
</evidence>
<accession>A0A7K1LSZ5</accession>
<dbReference type="Gene3D" id="2.60.40.3440">
    <property type="match status" value="5"/>
</dbReference>
<dbReference type="Pfam" id="PF17963">
    <property type="entry name" value="Big_9"/>
    <property type="match status" value="10"/>
</dbReference>
<dbReference type="GO" id="GO:0016020">
    <property type="term" value="C:membrane"/>
    <property type="evidence" value="ECO:0007669"/>
    <property type="project" value="InterPro"/>
</dbReference>
<feature type="compositionally biased region" description="Polar residues" evidence="1">
    <location>
        <begin position="77"/>
        <end position="97"/>
    </location>
</feature>
<protein>
    <submittedName>
        <fullName evidence="3">Tandem-95 repeat protein</fullName>
    </submittedName>
</protein>
<evidence type="ECO:0000259" key="2">
    <source>
        <dbReference type="PROSITE" id="PS50268"/>
    </source>
</evidence>
<dbReference type="OrthoDB" id="9805017at2"/>